<evidence type="ECO:0000256" key="1">
    <source>
        <dbReference type="SAM" id="MobiDB-lite"/>
    </source>
</evidence>
<dbReference type="EMBL" id="JAGHQL010000421">
    <property type="protein sequence ID" value="KAH0533612.1"/>
    <property type="molecule type" value="Genomic_DNA"/>
</dbReference>
<dbReference type="AlphaFoldDB" id="A0A9P8HTR9"/>
<name>A0A9P8HTR9_9PEZI</name>
<protein>
    <submittedName>
        <fullName evidence="2">Uncharacterized protein</fullName>
    </submittedName>
</protein>
<feature type="region of interest" description="Disordered" evidence="1">
    <location>
        <begin position="69"/>
        <end position="89"/>
    </location>
</feature>
<evidence type="ECO:0000313" key="3">
    <source>
        <dbReference type="Proteomes" id="UP000698800"/>
    </source>
</evidence>
<feature type="non-terminal residue" evidence="2">
    <location>
        <position position="1"/>
    </location>
</feature>
<gene>
    <name evidence="2" type="ORF">FGG08_007633</name>
</gene>
<organism evidence="2 3">
    <name type="scientific">Glutinoglossum americanum</name>
    <dbReference type="NCBI Taxonomy" id="1670608"/>
    <lineage>
        <taxon>Eukaryota</taxon>
        <taxon>Fungi</taxon>
        <taxon>Dikarya</taxon>
        <taxon>Ascomycota</taxon>
        <taxon>Pezizomycotina</taxon>
        <taxon>Geoglossomycetes</taxon>
        <taxon>Geoglossales</taxon>
        <taxon>Geoglossaceae</taxon>
        <taxon>Glutinoglossum</taxon>
    </lineage>
</organism>
<comment type="caution">
    <text evidence="2">The sequence shown here is derived from an EMBL/GenBank/DDBJ whole genome shotgun (WGS) entry which is preliminary data.</text>
</comment>
<accession>A0A9P8HTR9</accession>
<proteinExistence type="predicted"/>
<keyword evidence="3" id="KW-1185">Reference proteome</keyword>
<dbReference type="AntiFam" id="ANF00163">
    <property type="entry name" value="Shadow ORF (opposite pspPIM)"/>
</dbReference>
<evidence type="ECO:0000313" key="2">
    <source>
        <dbReference type="EMBL" id="KAH0533612.1"/>
    </source>
</evidence>
<sequence length="128" mass="13773">RGKVANNSVPSSNNKHWAVLHERVPRSYLANDPGEFLPESAPFTVEPVSLAGGANVLARKAARYDVNNASPRSAVKTPHVIPDGKRRQNSVVLSLHKNARGVGVTLDRADCPPPEELPCKYASASARE</sequence>
<dbReference type="Proteomes" id="UP000698800">
    <property type="component" value="Unassembled WGS sequence"/>
</dbReference>
<reference evidence="2" key="1">
    <citation type="submission" date="2021-03" db="EMBL/GenBank/DDBJ databases">
        <title>Comparative genomics and phylogenomic investigation of the class Geoglossomycetes provide insights into ecological specialization and systematics.</title>
        <authorList>
            <person name="Melie T."/>
            <person name="Pirro S."/>
            <person name="Miller A.N."/>
            <person name="Quandt A."/>
        </authorList>
    </citation>
    <scope>NUCLEOTIDE SEQUENCE</scope>
    <source>
        <strain evidence="2">GBOQ0MN5Z8</strain>
    </source>
</reference>